<feature type="compositionally biased region" description="Basic and acidic residues" evidence="4">
    <location>
        <begin position="1055"/>
        <end position="1067"/>
    </location>
</feature>
<feature type="region of interest" description="Disordered" evidence="4">
    <location>
        <begin position="1883"/>
        <end position="1934"/>
    </location>
</feature>
<feature type="region of interest" description="Disordered" evidence="4">
    <location>
        <begin position="1055"/>
        <end position="1116"/>
    </location>
</feature>
<evidence type="ECO:0000256" key="4">
    <source>
        <dbReference type="SAM" id="MobiDB-lite"/>
    </source>
</evidence>
<evidence type="ECO:0000256" key="1">
    <source>
        <dbReference type="ARBA" id="ARBA00022750"/>
    </source>
</evidence>
<dbReference type="PROSITE" id="PS50878">
    <property type="entry name" value="RT_POL"/>
    <property type="match status" value="1"/>
</dbReference>
<feature type="compositionally biased region" description="Basic residues" evidence="4">
    <location>
        <begin position="1081"/>
        <end position="1090"/>
    </location>
</feature>
<feature type="compositionally biased region" description="Low complexity" evidence="4">
    <location>
        <begin position="1888"/>
        <end position="1899"/>
    </location>
</feature>
<dbReference type="Pfam" id="PF07727">
    <property type="entry name" value="RVT_2"/>
    <property type="match status" value="1"/>
</dbReference>
<dbReference type="SUPFAM" id="SSF56672">
    <property type="entry name" value="DNA/RNA polymerases"/>
    <property type="match status" value="2"/>
</dbReference>
<feature type="compositionally biased region" description="Basic and acidic residues" evidence="4">
    <location>
        <begin position="21"/>
        <end position="33"/>
    </location>
</feature>
<keyword evidence="3" id="KW-0175">Coiled coil</keyword>
<feature type="compositionally biased region" description="Polar residues" evidence="4">
    <location>
        <begin position="2337"/>
        <end position="2353"/>
    </location>
</feature>
<feature type="region of interest" description="Disordered" evidence="4">
    <location>
        <begin position="21"/>
        <end position="76"/>
    </location>
</feature>
<comment type="caution">
    <text evidence="8">The sequence shown here is derived from an EMBL/GenBank/DDBJ whole genome shotgun (WGS) entry which is preliminary data.</text>
</comment>
<dbReference type="GO" id="GO:0004523">
    <property type="term" value="F:RNA-DNA hybrid ribonuclease activity"/>
    <property type="evidence" value="ECO:0007669"/>
    <property type="project" value="InterPro"/>
</dbReference>
<dbReference type="InterPro" id="IPR054722">
    <property type="entry name" value="PolX-like_BBD"/>
</dbReference>
<gene>
    <name evidence="8" type="ORF">QYE76_069693</name>
</gene>
<protein>
    <submittedName>
        <fullName evidence="8">Uncharacterized protein</fullName>
    </submittedName>
</protein>
<dbReference type="GO" id="GO:0015074">
    <property type="term" value="P:DNA integration"/>
    <property type="evidence" value="ECO:0007669"/>
    <property type="project" value="InterPro"/>
</dbReference>
<dbReference type="Gene3D" id="3.10.10.10">
    <property type="entry name" value="HIV Type 1 Reverse Transcriptase, subunit A, domain 1"/>
    <property type="match status" value="1"/>
</dbReference>
<feature type="compositionally biased region" description="Basic residues" evidence="4">
    <location>
        <begin position="1448"/>
        <end position="1457"/>
    </location>
</feature>
<dbReference type="InterPro" id="IPR041577">
    <property type="entry name" value="RT_RNaseH_2"/>
</dbReference>
<name>A0AAD8WD76_LOLMU</name>
<dbReference type="InterPro" id="IPR000477">
    <property type="entry name" value="RT_dom"/>
</dbReference>
<feature type="region of interest" description="Disordered" evidence="4">
    <location>
        <begin position="1413"/>
        <end position="1484"/>
    </location>
</feature>
<dbReference type="PANTHER" id="PTHR37984:SF5">
    <property type="entry name" value="PROTEIN NYNRIN-LIKE"/>
    <property type="match status" value="1"/>
</dbReference>
<dbReference type="Gene3D" id="3.30.70.270">
    <property type="match status" value="2"/>
</dbReference>
<feature type="compositionally biased region" description="Low complexity" evidence="4">
    <location>
        <begin position="1475"/>
        <end position="1484"/>
    </location>
</feature>
<evidence type="ECO:0000259" key="7">
    <source>
        <dbReference type="PROSITE" id="PS50994"/>
    </source>
</evidence>
<dbReference type="InterPro" id="IPR043502">
    <property type="entry name" value="DNA/RNA_pol_sf"/>
</dbReference>
<dbReference type="InterPro" id="IPR057670">
    <property type="entry name" value="SH3_retrovirus"/>
</dbReference>
<sequence>MAKNTPVEHEDRNGEVKVLREADLIGSSHDARSHGGSANVVELGYHPGEGNDEGGCSHSKDEEEADPSNRTTLHAPPALPVFGVDLTGDGKLGFGFTSADELEEVDIGPGDKPRPTFISRKLDPQLRGQMVALLKEYPDCFAWDYTEMPGLDRSIIEHRLPLKKGFRPFQQRARQMKAEILEEVKKEIEKMLAAGFIRPCRYAEWISSIVPVEKKDGRWRVAIDFRDLNRATPKDEYPMPVAETLINAAAGHKVLSFMDGNAGYNQIFMAPEDIHKTAFRVPGAVGLFEYVVMTFGLKNAGATYQRAMNYIFHDLIGKLVEIYIDDVVVKSVSMKGHLEDLRHVLDRTRKFGLRMNPKKCAFGVTAGQFLGFLVHERGIEIGLKSQEAVRTMQPPTTKKELQRLIGKINFVRRFISNLSGRIEPFMGLVKTKSDDEFHWGAEQQQAFDDIKRYLTTPPVLVPPQQDRPFYIYLSVADTSIASVVVQLYDGVERVVFYLSRRMLDAEQEIFVICKSDVVKHMLSAPVLKGRLGKWMLAEFDLRYQPAKAVKGQALADLIAERINTNIAALSIRAWAMFFDGSACDGGCGIGILLVSPRGTEYSFSIRLSTPCTNNVAEYEAIRKGMELLLEAGAEAVELFGDSKLVINQLTDEYKCESESLFPYWVECRELMTQFRYINFNWVPRSQNTEANNLAQMASGYIDTPEGSGANSRKFRPVASRRRPSASLCVQFSFSGRKFRRRWPEVPVSGTSAQLPDKFRKSAFVAQYVPVSASNELWRIIQEGFKPYNPDKLTRREAVDSQLNNTALHMIQTSVGTKDLPRVRNYTTAKEAWDGLAASCIGSESTRRNKYNALKNKAEGFMRLPDEDHQDMYSRLLIVADDFRLIGATHINDSWIKEKYIECMMPYVPIDVKTLVGRECYSSLSSQDVVHEMQALKVLEQNSHDSLNRAIGMSKGNNLALVVNPLDEVHPQEQYRASWSMSYPEDLECHYHDHMAFHAKSFWVDPSKAKEDNIKRNHKSGFTSFGPKTRSCYNCDDKRHFIAECPYENRELHNGRLIPKDKSKESKGKYSKAPNKKFYNNKTKKGKRHPKVMLVTREEYSSDEVASSSDDEEGSSKEMAAIVTTNIPSSSLFESPNENPHIKNAHCFMATSSLDTSIVLSTQEEYSSGDDEGDDEEDATSNGLVALASLSTNSSSPSESPNEIIHVEEESCLMAKSSEVSSPSPSMPNISSDLGVDDASLKVKQEMLEFDEFLLNLQGINKKHVSNLMARLAQQNDMLEKKGQIEREDSLEIHALKNALEESQETIASLEERLESLEEPQDEINKLTKARDHARAKTKLLKKEKAQFGVDHEKLVKDLDELDKAHKALKSEYSLLSKSNEQLQIRLASYDVPSSSTPSCDHANIIEENARLKDELAKASSPQSKLSLDDLLSKQRSNNGKEGLGYNAKAKKANKQKAKPAQEKKKDITNGEAPKGNTTNDDNAGNANPHYVLFKDYYGDVYAKYDYAAGGSKWVLDSGCTSHMTGGKNLVKELRPNINNITVSFGDNSTSEVLGFGKVVVAHNITLVDVMLVKTLGYNLLSVSALGKMGFAVFIDNDIVVLLWSKTLKVAFVGYREHNLYVVDFSGTTTSSAMCLFGKADVGWLWHRRLAHTKDETQQIFIDFATEVQRQHNLLIKAIRSDNGSEFKNYTLNDFLSDEGIRHQYSAAYTPQQNGVAERKNRTLMDMARSMMAEYKSRYNFWAEAISTACHSSNRLYLRKGLNKTPYEILTGNKPNISYFKVFGCKCFYQIKGVHLSKFAPKALEGIFVGYGAESHTYRVFDVSSGIIIESCSVKFEENDGSQVGQVDVCAGDEIPQDAIVRMGVGFFRPIEGHGVASREGLCSTTVEPSSSQHQQTPSSEANDAPTQEQEENPPSHVQDQGQDQPSIQDQPFDICTSPNIVQDQAHEVEHSQEIEEAQIEGQDGDPNDQVDQVTPPRPRKTKEEIEARRLARRDRILEIRGHTHDKVLGDVRAKVSTRRQLANFSNHHAYISVVEPKKVFEALEDSDWVDAMHEELNNFKRNKVWTLVEKPKECRNVIGTKWIFKNKQDEFGNIVRNKARLVAQGFSQVEGIDFGETYAPVARLESIRILLAYASHHNFKLQQMDVKSAFLNGPLHEEVYVKQPPGFEDPNFPNHVYKLDKALYGLKQAPRAWYEHLKELLVDRGFDVGLIDPTLFTKRVNGELFVCQLYVDDIIFGSTNKAFNDEFSKLMTDRFEMSMMGEMKFFLGFEIKQLREGTFINQAKYLQDMLKRFKMTELKGVATPMVTKCHLALDPNGSSKKRNKGHVDEIEEELEQTRPSKLTSRQQASQRSKTPAARGKNIHVSVKNMQYPEYKEIRDMNPYLTPRSNRVSDKRFHNKTQEEIFYEVYVPFKKGVTPQHAIDTGKMAASKYFEEAYAMCGEFGLYPIMELTKEYDVEMIHQFYATVHFDTDEAKTFRWMSHEKLLESNLAKFGDALGYPRLPGVDANGWRCHDSSFSQPREVLEPLYIKGWGIPGKSADLLPTWDIMLRVYRETIGPKGGNLDELHLYEVDLMANSFAKRGTGEKIDVMDYIYNEMWSCVMEKKLPAYAPYIMKLIEDTWVDTCQTSLIHSIPLNVTMHDVKVLRTKRHNTPIEDVPPKDEKPPSWASKLARRMRQIFCLTAAVNHRQYQQHAEAKKSRVRQKSIMRALAVEVSPPGSEENITPEAEWISQHGLPLPPDGLEIESPPHTPPYPGAPSDLPPGWANADPWDV</sequence>
<dbReference type="SUPFAM" id="SSF53098">
    <property type="entry name" value="Ribonuclease H-like"/>
    <property type="match status" value="2"/>
</dbReference>
<evidence type="ECO:0000259" key="5">
    <source>
        <dbReference type="PROSITE" id="PS50878"/>
    </source>
</evidence>
<dbReference type="CDD" id="cd01647">
    <property type="entry name" value="RT_LTR"/>
    <property type="match status" value="1"/>
</dbReference>
<proteinExistence type="predicted"/>
<dbReference type="PROSITE" id="PS50994">
    <property type="entry name" value="INTEGRASE"/>
    <property type="match status" value="1"/>
</dbReference>
<dbReference type="InterPro" id="IPR002156">
    <property type="entry name" value="RNaseH_domain"/>
</dbReference>
<keyword evidence="9" id="KW-1185">Reference proteome</keyword>
<feature type="region of interest" description="Disordered" evidence="4">
    <location>
        <begin position="2312"/>
        <end position="2362"/>
    </location>
</feature>
<dbReference type="Proteomes" id="UP001231189">
    <property type="component" value="Unassembled WGS sequence"/>
</dbReference>
<feature type="coiled-coil region" evidence="3">
    <location>
        <begin position="1261"/>
        <end position="1371"/>
    </location>
</feature>
<dbReference type="PROSITE" id="PS50879">
    <property type="entry name" value="RNASE_H_1"/>
    <property type="match status" value="1"/>
</dbReference>
<feature type="compositionally biased region" description="Basic and acidic residues" evidence="4">
    <location>
        <begin position="1459"/>
        <end position="1468"/>
    </location>
</feature>
<feature type="domain" description="RNase H type-1" evidence="6">
    <location>
        <begin position="575"/>
        <end position="703"/>
    </location>
</feature>
<organism evidence="8 9">
    <name type="scientific">Lolium multiflorum</name>
    <name type="common">Italian ryegrass</name>
    <name type="synonym">Lolium perenne subsp. multiflorum</name>
    <dbReference type="NCBI Taxonomy" id="4521"/>
    <lineage>
        <taxon>Eukaryota</taxon>
        <taxon>Viridiplantae</taxon>
        <taxon>Streptophyta</taxon>
        <taxon>Embryophyta</taxon>
        <taxon>Tracheophyta</taxon>
        <taxon>Spermatophyta</taxon>
        <taxon>Magnoliopsida</taxon>
        <taxon>Liliopsida</taxon>
        <taxon>Poales</taxon>
        <taxon>Poaceae</taxon>
        <taxon>BOP clade</taxon>
        <taxon>Pooideae</taxon>
        <taxon>Poodae</taxon>
        <taxon>Poeae</taxon>
        <taxon>Poeae Chloroplast Group 2 (Poeae type)</taxon>
        <taxon>Loliodinae</taxon>
        <taxon>Loliinae</taxon>
        <taxon>Lolium</taxon>
    </lineage>
</organism>
<feature type="domain" description="Reverse transcriptase" evidence="5">
    <location>
        <begin position="193"/>
        <end position="374"/>
    </location>
</feature>
<keyword evidence="1" id="KW-0378">Hydrolase</keyword>
<feature type="domain" description="Integrase catalytic" evidence="7">
    <location>
        <begin position="1612"/>
        <end position="1773"/>
    </location>
</feature>
<evidence type="ECO:0000259" key="6">
    <source>
        <dbReference type="PROSITE" id="PS50879"/>
    </source>
</evidence>
<feature type="compositionally biased region" description="Acidic residues" evidence="4">
    <location>
        <begin position="1959"/>
        <end position="1968"/>
    </location>
</feature>
<dbReference type="Gene3D" id="3.30.420.10">
    <property type="entry name" value="Ribonuclease H-like superfamily/Ribonuclease H"/>
    <property type="match status" value="2"/>
</dbReference>
<keyword evidence="1" id="KW-0645">Protease</keyword>
<feature type="region of interest" description="Disordered" evidence="4">
    <location>
        <begin position="2731"/>
        <end position="2772"/>
    </location>
</feature>
<feature type="compositionally biased region" description="Polar residues" evidence="4">
    <location>
        <begin position="1915"/>
        <end position="1929"/>
    </location>
</feature>
<dbReference type="Pfam" id="PF17919">
    <property type="entry name" value="RT_RNaseH_2"/>
    <property type="match status" value="1"/>
</dbReference>
<reference evidence="8" key="1">
    <citation type="submission" date="2023-07" db="EMBL/GenBank/DDBJ databases">
        <title>A chromosome-level genome assembly of Lolium multiflorum.</title>
        <authorList>
            <person name="Chen Y."/>
            <person name="Copetti D."/>
            <person name="Kolliker R."/>
            <person name="Studer B."/>
        </authorList>
    </citation>
    <scope>NUCLEOTIDE SEQUENCE</scope>
    <source>
        <strain evidence="8">02402/16</strain>
        <tissue evidence="8">Leaf</tissue>
    </source>
</reference>
<dbReference type="Pfam" id="PF00078">
    <property type="entry name" value="RVT_1"/>
    <property type="match status" value="1"/>
</dbReference>
<dbReference type="EMBL" id="JAUUTY010000004">
    <property type="protein sequence ID" value="KAK1651888.1"/>
    <property type="molecule type" value="Genomic_DNA"/>
</dbReference>
<dbReference type="InterPro" id="IPR043128">
    <property type="entry name" value="Rev_trsase/Diguanyl_cyclase"/>
</dbReference>
<dbReference type="GO" id="GO:0004190">
    <property type="term" value="F:aspartic-type endopeptidase activity"/>
    <property type="evidence" value="ECO:0007669"/>
    <property type="project" value="UniProtKB-KW"/>
</dbReference>
<evidence type="ECO:0000313" key="8">
    <source>
        <dbReference type="EMBL" id="KAK1651888.1"/>
    </source>
</evidence>
<dbReference type="CDD" id="cd09279">
    <property type="entry name" value="RNase_HI_like"/>
    <property type="match status" value="1"/>
</dbReference>
<evidence type="ECO:0000313" key="9">
    <source>
        <dbReference type="Proteomes" id="UP001231189"/>
    </source>
</evidence>
<dbReference type="Pfam" id="PF13456">
    <property type="entry name" value="RVT_3"/>
    <property type="match status" value="1"/>
</dbReference>
<feature type="region of interest" description="Disordered" evidence="4">
    <location>
        <begin position="1959"/>
        <end position="1982"/>
    </location>
</feature>
<dbReference type="PANTHER" id="PTHR37984">
    <property type="entry name" value="PROTEIN CBG26694"/>
    <property type="match status" value="1"/>
</dbReference>
<dbReference type="InterPro" id="IPR036397">
    <property type="entry name" value="RNaseH_sf"/>
</dbReference>
<dbReference type="Pfam" id="PF25597">
    <property type="entry name" value="SH3_retrovirus"/>
    <property type="match status" value="1"/>
</dbReference>
<evidence type="ECO:0000256" key="3">
    <source>
        <dbReference type="SAM" id="Coils"/>
    </source>
</evidence>
<dbReference type="GO" id="GO:0003676">
    <property type="term" value="F:nucleic acid binding"/>
    <property type="evidence" value="ECO:0007669"/>
    <property type="project" value="InterPro"/>
</dbReference>
<dbReference type="Pfam" id="PF22936">
    <property type="entry name" value="Pol_BBD"/>
    <property type="match status" value="1"/>
</dbReference>
<dbReference type="FunFam" id="3.30.70.270:FF:000020">
    <property type="entry name" value="Transposon Tf2-6 polyprotein-like Protein"/>
    <property type="match status" value="1"/>
</dbReference>
<keyword evidence="2" id="KW-0511">Multifunctional enzyme</keyword>
<keyword evidence="1" id="KW-0064">Aspartyl protease</keyword>
<dbReference type="InterPro" id="IPR050951">
    <property type="entry name" value="Retrovirus_Pol_polyprotein"/>
</dbReference>
<evidence type="ECO:0000256" key="2">
    <source>
        <dbReference type="ARBA" id="ARBA00023268"/>
    </source>
</evidence>
<dbReference type="InterPro" id="IPR012337">
    <property type="entry name" value="RNaseH-like_sf"/>
</dbReference>
<accession>A0AAD8WD76</accession>
<dbReference type="InterPro" id="IPR001584">
    <property type="entry name" value="Integrase_cat-core"/>
</dbReference>
<dbReference type="InterPro" id="IPR013103">
    <property type="entry name" value="RVT_2"/>
</dbReference>